<feature type="transmembrane region" description="Helical" evidence="1">
    <location>
        <begin position="42"/>
        <end position="63"/>
    </location>
</feature>
<sequence length="348" mass="40207">MAIGTATTLILYLFFTYFREILRLQLFHRDLLLLTSEANLAYDLFFAAAAGAAGFAHTVWFWFHNPFAFRLSRRWVQSIRIYAILWMLLLLLLVMRMGSLIGLFLAQMTDFEDHFTFYRDMAVVLILLPLAVFLLIWVPIQLKYRAGKWVGLSLLVYGTSTFILGISSPVDHSLLDNAWHRINAPYHAIVDTEVGRASEKGIILSAEAIATLRLKYTHSVNELAVELKESFKQQTPISGDSLVMELILVKRATIQRLPSSNWDDQESLWPFALPRDVYHQIRLSRDSIHTGYLYELLHEYQSLFVPIDPWNIEDEGMQTEALNRYLMQQNYREIAAETTQVLDLLQAQ</sequence>
<feature type="transmembrane region" description="Helical" evidence="1">
    <location>
        <begin position="117"/>
        <end position="137"/>
    </location>
</feature>
<keyword evidence="1" id="KW-0812">Transmembrane</keyword>
<reference evidence="2 3" key="1">
    <citation type="journal article" date="2013" name="Genome Announc.">
        <title>Draft Genome Sequence of Cesiribacter andamanensis Strain AMV16T, Isolated from a Soil Sample from a Mud Volcano in the Andaman Islands, India.</title>
        <authorList>
            <person name="Shivaji S."/>
            <person name="Ara S."/>
            <person name="Begum Z."/>
            <person name="Srinivas T.N."/>
            <person name="Singh A."/>
            <person name="Kumar Pinnaka A."/>
        </authorList>
    </citation>
    <scope>NUCLEOTIDE SEQUENCE [LARGE SCALE GENOMIC DNA]</scope>
    <source>
        <strain evidence="2 3">AMV16</strain>
    </source>
</reference>
<dbReference type="EMBL" id="AODQ01000076">
    <property type="protein sequence ID" value="EMR02031.1"/>
    <property type="molecule type" value="Genomic_DNA"/>
</dbReference>
<evidence type="ECO:0000313" key="3">
    <source>
        <dbReference type="Proteomes" id="UP000011910"/>
    </source>
</evidence>
<evidence type="ECO:0000256" key="1">
    <source>
        <dbReference type="SAM" id="Phobius"/>
    </source>
</evidence>
<protein>
    <submittedName>
        <fullName evidence="2">Uncharacterized protein</fullName>
    </submittedName>
</protein>
<feature type="transmembrane region" description="Helical" evidence="1">
    <location>
        <begin position="84"/>
        <end position="105"/>
    </location>
</feature>
<evidence type="ECO:0000313" key="2">
    <source>
        <dbReference type="EMBL" id="EMR02031.1"/>
    </source>
</evidence>
<name>M7N489_9BACT</name>
<dbReference type="eggNOG" id="ENOG5033069">
    <property type="taxonomic scope" value="Bacteria"/>
</dbReference>
<dbReference type="Proteomes" id="UP000011910">
    <property type="component" value="Unassembled WGS sequence"/>
</dbReference>
<proteinExistence type="predicted"/>
<comment type="caution">
    <text evidence="2">The sequence shown here is derived from an EMBL/GenBank/DDBJ whole genome shotgun (WGS) entry which is preliminary data.</text>
</comment>
<dbReference type="STRING" id="1279009.ADICEAN_02818"/>
<accession>M7N489</accession>
<gene>
    <name evidence="2" type="ORF">ADICEAN_02818</name>
</gene>
<keyword evidence="3" id="KW-1185">Reference proteome</keyword>
<feature type="transmembrane region" description="Helical" evidence="1">
    <location>
        <begin position="149"/>
        <end position="167"/>
    </location>
</feature>
<dbReference type="AlphaFoldDB" id="M7N489"/>
<keyword evidence="1" id="KW-0472">Membrane</keyword>
<organism evidence="2 3">
    <name type="scientific">Cesiribacter andamanensis AMV16</name>
    <dbReference type="NCBI Taxonomy" id="1279009"/>
    <lineage>
        <taxon>Bacteria</taxon>
        <taxon>Pseudomonadati</taxon>
        <taxon>Bacteroidota</taxon>
        <taxon>Cytophagia</taxon>
        <taxon>Cytophagales</taxon>
        <taxon>Cesiribacteraceae</taxon>
        <taxon>Cesiribacter</taxon>
    </lineage>
</organism>
<keyword evidence="1" id="KW-1133">Transmembrane helix</keyword>